<feature type="domain" description="MEDS" evidence="1">
    <location>
        <begin position="25"/>
        <end position="182"/>
    </location>
</feature>
<reference evidence="3" key="1">
    <citation type="journal article" date="2019" name="Int. J. Syst. Evol. Microbiol.">
        <title>The Global Catalogue of Microorganisms (GCM) 10K type strain sequencing project: providing services to taxonomists for standard genome sequencing and annotation.</title>
        <authorList>
            <consortium name="The Broad Institute Genomics Platform"/>
            <consortium name="The Broad Institute Genome Sequencing Center for Infectious Disease"/>
            <person name="Wu L."/>
            <person name="Ma J."/>
        </authorList>
    </citation>
    <scope>NUCLEOTIDE SEQUENCE [LARGE SCALE GENOMIC DNA]</scope>
    <source>
        <strain evidence="3">NBRC 108725</strain>
    </source>
</reference>
<proteinExistence type="predicted"/>
<keyword evidence="3" id="KW-1185">Reference proteome</keyword>
<gene>
    <name evidence="2" type="ORF">GCM10025866_05370</name>
</gene>
<organism evidence="2 3">
    <name type="scientific">Naasia aerilata</name>
    <dbReference type="NCBI Taxonomy" id="1162966"/>
    <lineage>
        <taxon>Bacteria</taxon>
        <taxon>Bacillati</taxon>
        <taxon>Actinomycetota</taxon>
        <taxon>Actinomycetes</taxon>
        <taxon>Micrococcales</taxon>
        <taxon>Microbacteriaceae</taxon>
        <taxon>Naasia</taxon>
    </lineage>
</organism>
<accession>A0ABM8G8V8</accession>
<dbReference type="InterPro" id="IPR025847">
    <property type="entry name" value="MEDS_domain"/>
</dbReference>
<dbReference type="Pfam" id="PF14417">
    <property type="entry name" value="MEDS"/>
    <property type="match status" value="1"/>
</dbReference>
<dbReference type="RefSeq" id="WP_286278067.1">
    <property type="nucleotide sequence ID" value="NZ_AP027731.1"/>
</dbReference>
<evidence type="ECO:0000313" key="2">
    <source>
        <dbReference type="EMBL" id="BDZ44628.1"/>
    </source>
</evidence>
<name>A0ABM8G8V8_9MICO</name>
<dbReference type="Proteomes" id="UP001321498">
    <property type="component" value="Chromosome"/>
</dbReference>
<evidence type="ECO:0000259" key="1">
    <source>
        <dbReference type="Pfam" id="PF14417"/>
    </source>
</evidence>
<dbReference type="EMBL" id="AP027731">
    <property type="protein sequence ID" value="BDZ44628.1"/>
    <property type="molecule type" value="Genomic_DNA"/>
</dbReference>
<protein>
    <recommendedName>
        <fullName evidence="1">MEDS domain-containing protein</fullName>
    </recommendedName>
</protein>
<evidence type="ECO:0000313" key="3">
    <source>
        <dbReference type="Proteomes" id="UP001321498"/>
    </source>
</evidence>
<sequence>MATAVDAERSGGPVTFAGGVLDRYRHVCAFVNGPREADLLFDPFVSDGVDRGDRLLYLVDPARSAGPVNRLRHLGYDAGALLEQHRCEVRTWNDTYLRTGHFDQAEMLGLLDELLTARRSPRIRMVADMGWAVGQRDAEDRLIEFEARANFLHARHEHVVICAYDPTLFDGSFIVDILRTHPMVVIGGMLQENPFFEPPSAFLGERGLVRPTDG</sequence>